<evidence type="ECO:0000313" key="5">
    <source>
        <dbReference type="Proteomes" id="UP000521676"/>
    </source>
</evidence>
<reference evidence="4" key="2">
    <citation type="journal article" date="2024" name="Nature">
        <title>Anoxygenic phototroph of the Chloroflexota uses a type I reaction centre.</title>
        <authorList>
            <person name="Tsuji J.M."/>
            <person name="Shaw N.A."/>
            <person name="Nagashima S."/>
            <person name="Venkiteswaran J.J."/>
            <person name="Schiff S.L."/>
            <person name="Watanabe T."/>
            <person name="Fukui M."/>
            <person name="Hanada S."/>
            <person name="Tank M."/>
            <person name="Neufeld J.D."/>
        </authorList>
    </citation>
    <scope>NUCLEOTIDE SEQUENCE</scope>
    <source>
        <strain evidence="4">L227-S17</strain>
        <plasmid evidence="4 6">unnamed1</plasmid>
    </source>
</reference>
<evidence type="ECO:0000313" key="6">
    <source>
        <dbReference type="Proteomes" id="UP001431572"/>
    </source>
</evidence>
<dbReference type="AlphaFoldDB" id="A0A8T7M3W0"/>
<evidence type="ECO:0000259" key="1">
    <source>
        <dbReference type="Pfam" id="PF01370"/>
    </source>
</evidence>
<dbReference type="EMBL" id="JACATZ010000001">
    <property type="protein sequence ID" value="NWJ46767.1"/>
    <property type="molecule type" value="Genomic_DNA"/>
</dbReference>
<evidence type="ECO:0000313" key="3">
    <source>
        <dbReference type="EMBL" id="NWJ46776.1"/>
    </source>
</evidence>
<accession>A0A8T7M3W0</accession>
<geneLocation type="plasmid" evidence="4 6">
    <name>unnamed1</name>
</geneLocation>
<protein>
    <submittedName>
        <fullName evidence="2">DUF1731 domain-containing protein</fullName>
    </submittedName>
</protein>
<dbReference type="SUPFAM" id="SSF51735">
    <property type="entry name" value="NAD(P)-binding Rossmann-fold domains"/>
    <property type="match status" value="1"/>
</dbReference>
<dbReference type="PANTHER" id="PTHR48079:SF6">
    <property type="entry name" value="NAD(P)-BINDING DOMAIN-CONTAINING PROTEIN-RELATED"/>
    <property type="match status" value="1"/>
</dbReference>
<dbReference type="Proteomes" id="UP001431572">
    <property type="component" value="Plasmid unnamed1"/>
</dbReference>
<reference evidence="2 5" key="1">
    <citation type="submission" date="2020-06" db="EMBL/GenBank/DDBJ databases">
        <title>Anoxygenic phototrophic Chloroflexota member uses a Type I reaction center.</title>
        <authorList>
            <person name="Tsuji J.M."/>
            <person name="Shaw N.A."/>
            <person name="Nagashima S."/>
            <person name="Venkiteswaran J."/>
            <person name="Schiff S.L."/>
            <person name="Hanada S."/>
            <person name="Tank M."/>
            <person name="Neufeld J.D."/>
        </authorList>
    </citation>
    <scope>NUCLEOTIDE SEQUENCE [LARGE SCALE GENOMIC DNA]</scope>
    <source>
        <strain evidence="2">L227-S17</strain>
    </source>
</reference>
<dbReference type="Gene3D" id="3.40.50.720">
    <property type="entry name" value="NAD(P)-binding Rossmann-like Domain"/>
    <property type="match status" value="1"/>
</dbReference>
<proteinExistence type="predicted"/>
<evidence type="ECO:0000313" key="4">
    <source>
        <dbReference type="EMBL" id="WJW70246.1"/>
    </source>
</evidence>
<dbReference type="RefSeq" id="WP_341472122.1">
    <property type="nucleotide sequence ID" value="NZ_CP128401.1"/>
</dbReference>
<dbReference type="Pfam" id="PF01370">
    <property type="entry name" value="Epimerase"/>
    <property type="match status" value="1"/>
</dbReference>
<dbReference type="EMBL" id="JACATZ010000001">
    <property type="protein sequence ID" value="NWJ46776.1"/>
    <property type="molecule type" value="Genomic_DNA"/>
</dbReference>
<evidence type="ECO:0000313" key="2">
    <source>
        <dbReference type="EMBL" id="NWJ46767.1"/>
    </source>
</evidence>
<dbReference type="InterPro" id="IPR036291">
    <property type="entry name" value="NAD(P)-bd_dom_sf"/>
</dbReference>
<dbReference type="Proteomes" id="UP000521676">
    <property type="component" value="Unassembled WGS sequence"/>
</dbReference>
<keyword evidence="4" id="KW-0614">Plasmid</keyword>
<sequence>MTSIFVTGGSGFIGSAFVPRAVAAGYTVRVLTRSEKSRARIQAVGAVPVSGDVLQSGDWQGEAAQADFVVHLAQPEAFGARVTLKRAQNYREQRLRMDELLFSSLNPVTVRRIIYVAGTSYYGDQGSALVNEATRPNPKGFGPFIAPAIERLSIYLEQGLPIVEAYPGWVYGAGSWFLEYNLAPLKARKKVPRLTGPIKMASPVHVEDVGRALLHLLEKGTVAKRYFIVDDQPVRVNRLPELAAQALGVPLRFRTVPEFISKLILGPIVTESLTTEFRLSNARLKETGFEFEFPTVEKGIPEVVAHWLKKR</sequence>
<name>A0A8T7M3W0_9CHLR</name>
<dbReference type="InterPro" id="IPR001509">
    <property type="entry name" value="Epimerase_deHydtase"/>
</dbReference>
<dbReference type="EMBL" id="CP128401">
    <property type="protein sequence ID" value="WJW70246.1"/>
    <property type="molecule type" value="Genomic_DNA"/>
</dbReference>
<dbReference type="GO" id="GO:0005737">
    <property type="term" value="C:cytoplasm"/>
    <property type="evidence" value="ECO:0007669"/>
    <property type="project" value="TreeGrafter"/>
</dbReference>
<gene>
    <name evidence="2" type="ORF">HXX08_12885</name>
    <name evidence="3" type="ORF">HXX08_12930</name>
    <name evidence="4" type="ORF">OZ401_004767</name>
</gene>
<dbReference type="PANTHER" id="PTHR48079">
    <property type="entry name" value="PROTEIN YEEZ"/>
    <property type="match status" value="1"/>
</dbReference>
<dbReference type="GO" id="GO:0004029">
    <property type="term" value="F:aldehyde dehydrogenase (NAD+) activity"/>
    <property type="evidence" value="ECO:0007669"/>
    <property type="project" value="TreeGrafter"/>
</dbReference>
<dbReference type="InterPro" id="IPR051783">
    <property type="entry name" value="NAD(P)-dependent_oxidoreduct"/>
</dbReference>
<organism evidence="2 5">
    <name type="scientific">Candidatus Chlorohelix allophototropha</name>
    <dbReference type="NCBI Taxonomy" id="3003348"/>
    <lineage>
        <taxon>Bacteria</taxon>
        <taxon>Bacillati</taxon>
        <taxon>Chloroflexota</taxon>
        <taxon>Chloroflexia</taxon>
        <taxon>Candidatus Chloroheliales</taxon>
        <taxon>Candidatus Chloroheliaceae</taxon>
        <taxon>Candidatus Chlorohelix</taxon>
    </lineage>
</organism>
<feature type="domain" description="NAD-dependent epimerase/dehydratase" evidence="1">
    <location>
        <begin position="4"/>
        <end position="222"/>
    </location>
</feature>
<keyword evidence="6" id="KW-1185">Reference proteome</keyword>